<feature type="chain" id="PRO_5020398074" evidence="1">
    <location>
        <begin position="20"/>
        <end position="119"/>
    </location>
</feature>
<dbReference type="EMBL" id="SLWB01000004">
    <property type="protein sequence ID" value="TCN70118.1"/>
    <property type="molecule type" value="Genomic_DNA"/>
</dbReference>
<gene>
    <name evidence="3" type="ORF">CLV25_10469</name>
</gene>
<proteinExistence type="predicted"/>
<name>A0A4R2ELY8_9BACT</name>
<accession>A0A4R2ELY8</accession>
<protein>
    <submittedName>
        <fullName evidence="3">Desulfoferrodoxin</fullName>
    </submittedName>
</protein>
<dbReference type="Proteomes" id="UP000294830">
    <property type="component" value="Unassembled WGS sequence"/>
</dbReference>
<keyword evidence="1" id="KW-0732">Signal</keyword>
<feature type="domain" description="Desulfoferrodoxin ferrous iron-binding" evidence="2">
    <location>
        <begin position="23"/>
        <end position="107"/>
    </location>
</feature>
<dbReference type="OrthoDB" id="9553677at2"/>
<dbReference type="AlphaFoldDB" id="A0A4R2ELY8"/>
<evidence type="ECO:0000313" key="3">
    <source>
        <dbReference type="EMBL" id="TCN70118.1"/>
    </source>
</evidence>
<evidence type="ECO:0000313" key="4">
    <source>
        <dbReference type="Proteomes" id="UP000294830"/>
    </source>
</evidence>
<evidence type="ECO:0000259" key="2">
    <source>
        <dbReference type="Pfam" id="PF01880"/>
    </source>
</evidence>
<feature type="signal peptide" evidence="1">
    <location>
        <begin position="1"/>
        <end position="19"/>
    </location>
</feature>
<evidence type="ECO:0000256" key="1">
    <source>
        <dbReference type="SAM" id="SignalP"/>
    </source>
</evidence>
<sequence>MKKLYAAMAFLLVASVALANKTSVQIDAPEKVKKGKEVTVIIKVFHKGNSKMHHTNWVTLALDGKVVQRWEYSKHALPKSENFTLEYKFVPKENTSVTVQGNCNLHGSQGPIMTMIAVE</sequence>
<comment type="caution">
    <text evidence="3">The sequence shown here is derived from an EMBL/GenBank/DDBJ whole genome shotgun (WGS) entry which is preliminary data.</text>
</comment>
<reference evidence="3 4" key="1">
    <citation type="submission" date="2019-03" db="EMBL/GenBank/DDBJ databases">
        <title>Genomic Encyclopedia of Archaeal and Bacterial Type Strains, Phase II (KMG-II): from individual species to whole genera.</title>
        <authorList>
            <person name="Goeker M."/>
        </authorList>
    </citation>
    <scope>NUCLEOTIDE SEQUENCE [LARGE SCALE GENOMIC DNA]</scope>
    <source>
        <strain evidence="3 4">RL-C</strain>
    </source>
</reference>
<dbReference type="RefSeq" id="WP_131838678.1">
    <property type="nucleotide sequence ID" value="NZ_SLWB01000004.1"/>
</dbReference>
<dbReference type="Gene3D" id="2.60.40.730">
    <property type="entry name" value="SOR catalytic domain"/>
    <property type="match status" value="1"/>
</dbReference>
<dbReference type="Pfam" id="PF01880">
    <property type="entry name" value="Desulfoferrodox"/>
    <property type="match status" value="1"/>
</dbReference>
<keyword evidence="4" id="KW-1185">Reference proteome</keyword>
<dbReference type="InterPro" id="IPR036073">
    <property type="entry name" value="Desulfoferrodoxin_Fe-bd_dom_sf"/>
</dbReference>
<dbReference type="GO" id="GO:0016491">
    <property type="term" value="F:oxidoreductase activity"/>
    <property type="evidence" value="ECO:0007669"/>
    <property type="project" value="InterPro"/>
</dbReference>
<organism evidence="3 4">
    <name type="scientific">Acetobacteroides hydrogenigenes</name>
    <dbReference type="NCBI Taxonomy" id="979970"/>
    <lineage>
        <taxon>Bacteria</taxon>
        <taxon>Pseudomonadati</taxon>
        <taxon>Bacteroidota</taxon>
        <taxon>Bacteroidia</taxon>
        <taxon>Bacteroidales</taxon>
        <taxon>Rikenellaceae</taxon>
        <taxon>Acetobacteroides</taxon>
    </lineage>
</organism>
<dbReference type="InterPro" id="IPR002742">
    <property type="entry name" value="Desulfoferrodoxin_Fe-bd_dom"/>
</dbReference>
<dbReference type="GO" id="GO:0005506">
    <property type="term" value="F:iron ion binding"/>
    <property type="evidence" value="ECO:0007669"/>
    <property type="project" value="InterPro"/>
</dbReference>
<dbReference type="SUPFAM" id="SSF49367">
    <property type="entry name" value="Superoxide reductase-like"/>
    <property type="match status" value="1"/>
</dbReference>